<comment type="caution">
    <text evidence="3">The sequence shown here is derived from an EMBL/GenBank/DDBJ whole genome shotgun (WGS) entry which is preliminary data.</text>
</comment>
<sequence length="326" mass="36713">MKNRIYILIAGFLLITAACSGHHTNTAISGNASAGKARVPEKRFVLPQIPDSLTVPAERADWLAMHYWDLFDFKDTALVFRPEIGEQALADFLDVLRMTGEKIAGEAMAAMMDRASADSAAYRHFTALAGKYLYDVNSPFSDETRYVPVLQHALASPLTDPTEKIRLRHRLTMAMTNRPGERAADFEYILADGRKGRMSRIKARYTVLFFNDPGCEDCRRVKDYIADSKVFASLCRSSDNGIPRLVILAVYTEGDVISWQQTRYPHFILNARDGGQVIERQALYDLKAMPTLYLLDREKKVLMKDASVEKIEEYLSRAELSQGSGK</sequence>
<dbReference type="Proteomes" id="UP001205603">
    <property type="component" value="Unassembled WGS sequence"/>
</dbReference>
<evidence type="ECO:0000313" key="3">
    <source>
        <dbReference type="EMBL" id="MCP9611389.1"/>
    </source>
</evidence>
<name>A0ABT1MFI0_9BACT</name>
<dbReference type="InterPro" id="IPR036249">
    <property type="entry name" value="Thioredoxin-like_sf"/>
</dbReference>
<dbReference type="PROSITE" id="PS51257">
    <property type="entry name" value="PROKAR_LIPOPROTEIN"/>
    <property type="match status" value="1"/>
</dbReference>
<organism evidence="3 4">
    <name type="scientific">Coprobacter tertius</name>
    <dbReference type="NCBI Taxonomy" id="2944915"/>
    <lineage>
        <taxon>Bacteria</taxon>
        <taxon>Pseudomonadati</taxon>
        <taxon>Bacteroidota</taxon>
        <taxon>Bacteroidia</taxon>
        <taxon>Bacteroidales</taxon>
        <taxon>Barnesiellaceae</taxon>
        <taxon>Coprobacter</taxon>
    </lineage>
</organism>
<dbReference type="Pfam" id="PF17127">
    <property type="entry name" value="DUF5106"/>
    <property type="match status" value="1"/>
</dbReference>
<protein>
    <submittedName>
        <fullName evidence="3">DUF5106 domain-containing protein</fullName>
    </submittedName>
</protein>
<accession>A0ABT1MFI0</accession>
<keyword evidence="4" id="KW-1185">Reference proteome</keyword>
<dbReference type="Gene3D" id="3.40.30.10">
    <property type="entry name" value="Glutaredoxin"/>
    <property type="match status" value="1"/>
</dbReference>
<feature type="chain" id="PRO_5047490022" evidence="1">
    <location>
        <begin position="24"/>
        <end position="326"/>
    </location>
</feature>
<dbReference type="SUPFAM" id="SSF52833">
    <property type="entry name" value="Thioredoxin-like"/>
    <property type="match status" value="1"/>
</dbReference>
<proteinExistence type="predicted"/>
<reference evidence="3 4" key="1">
    <citation type="submission" date="2022-07" db="EMBL/GenBank/DDBJ databases">
        <title>Fecal culturing of patients with breast cancer.</title>
        <authorList>
            <person name="Teng N.M.Y."/>
            <person name="Kiu R."/>
            <person name="Evans R."/>
            <person name="Baker D.J."/>
            <person name="Zenner C."/>
            <person name="Robinson S.D."/>
            <person name="Hall L.J."/>
        </authorList>
    </citation>
    <scope>NUCLEOTIDE SEQUENCE [LARGE SCALE GENOMIC DNA]</scope>
    <source>
        <strain evidence="3 4">LH1063</strain>
    </source>
</reference>
<feature type="signal peptide" evidence="1">
    <location>
        <begin position="1"/>
        <end position="23"/>
    </location>
</feature>
<feature type="domain" description="DUF5106" evidence="2">
    <location>
        <begin position="33"/>
        <end position="177"/>
    </location>
</feature>
<keyword evidence="1" id="KW-0732">Signal</keyword>
<dbReference type="EMBL" id="JANDHW010000003">
    <property type="protein sequence ID" value="MCP9611389.1"/>
    <property type="molecule type" value="Genomic_DNA"/>
</dbReference>
<dbReference type="InterPro" id="IPR033395">
    <property type="entry name" value="DUF5106"/>
</dbReference>
<evidence type="ECO:0000259" key="2">
    <source>
        <dbReference type="Pfam" id="PF17127"/>
    </source>
</evidence>
<evidence type="ECO:0000313" key="4">
    <source>
        <dbReference type="Proteomes" id="UP001205603"/>
    </source>
</evidence>
<evidence type="ECO:0000256" key="1">
    <source>
        <dbReference type="SAM" id="SignalP"/>
    </source>
</evidence>
<gene>
    <name evidence="3" type="ORF">NMU02_04710</name>
</gene>
<dbReference type="RefSeq" id="WP_255026128.1">
    <property type="nucleotide sequence ID" value="NZ_JANDHW010000003.1"/>
</dbReference>